<dbReference type="EMBL" id="UYJE01010139">
    <property type="protein sequence ID" value="VDI80090.1"/>
    <property type="molecule type" value="Genomic_DNA"/>
</dbReference>
<keyword evidence="3 7" id="KW-0812">Transmembrane</keyword>
<proteinExistence type="inferred from homology"/>
<keyword evidence="6 9" id="KW-0472">Membrane</keyword>
<keyword evidence="4" id="KW-0571">Peptide transport</keyword>
<feature type="transmembrane region" description="Helical" evidence="9">
    <location>
        <begin position="232"/>
        <end position="250"/>
    </location>
</feature>
<dbReference type="Proteomes" id="UP000596742">
    <property type="component" value="Unassembled WGS sequence"/>
</dbReference>
<evidence type="ECO:0000256" key="1">
    <source>
        <dbReference type="ARBA" id="ARBA00004141"/>
    </source>
</evidence>
<dbReference type="InterPro" id="IPR000109">
    <property type="entry name" value="POT_fam"/>
</dbReference>
<keyword evidence="5 9" id="KW-1133">Transmembrane helix</keyword>
<dbReference type="GO" id="GO:0016020">
    <property type="term" value="C:membrane"/>
    <property type="evidence" value="ECO:0007669"/>
    <property type="project" value="UniProtKB-SubCell"/>
</dbReference>
<dbReference type="Pfam" id="PF00854">
    <property type="entry name" value="PTR2"/>
    <property type="match status" value="1"/>
</dbReference>
<name>A0A8B6HJU4_MYTGA</name>
<evidence type="ECO:0000256" key="9">
    <source>
        <dbReference type="SAM" id="Phobius"/>
    </source>
</evidence>
<feature type="transmembrane region" description="Helical" evidence="9">
    <location>
        <begin position="382"/>
        <end position="403"/>
    </location>
</feature>
<dbReference type="PANTHER" id="PTHR11654">
    <property type="entry name" value="OLIGOPEPTIDE TRANSPORTER-RELATED"/>
    <property type="match status" value="1"/>
</dbReference>
<keyword evidence="11" id="KW-1185">Reference proteome</keyword>
<dbReference type="InterPro" id="IPR018456">
    <property type="entry name" value="PTR2_symporter_CS"/>
</dbReference>
<feature type="transmembrane region" description="Helical" evidence="9">
    <location>
        <begin position="164"/>
        <end position="185"/>
    </location>
</feature>
<evidence type="ECO:0000256" key="8">
    <source>
        <dbReference type="SAM" id="MobiDB-lite"/>
    </source>
</evidence>
<organism evidence="10 11">
    <name type="scientific">Mytilus galloprovincialis</name>
    <name type="common">Mediterranean mussel</name>
    <dbReference type="NCBI Taxonomy" id="29158"/>
    <lineage>
        <taxon>Eukaryota</taxon>
        <taxon>Metazoa</taxon>
        <taxon>Spiralia</taxon>
        <taxon>Lophotrochozoa</taxon>
        <taxon>Mollusca</taxon>
        <taxon>Bivalvia</taxon>
        <taxon>Autobranchia</taxon>
        <taxon>Pteriomorphia</taxon>
        <taxon>Mytilida</taxon>
        <taxon>Mytiloidea</taxon>
        <taxon>Mytilidae</taxon>
        <taxon>Mytilinae</taxon>
        <taxon>Mytilus</taxon>
    </lineage>
</organism>
<feature type="transmembrane region" description="Helical" evidence="9">
    <location>
        <begin position="510"/>
        <end position="533"/>
    </location>
</feature>
<feature type="region of interest" description="Disordered" evidence="8">
    <location>
        <begin position="1"/>
        <end position="38"/>
    </location>
</feature>
<dbReference type="GO" id="GO:0022857">
    <property type="term" value="F:transmembrane transporter activity"/>
    <property type="evidence" value="ECO:0007669"/>
    <property type="project" value="InterPro"/>
</dbReference>
<comment type="subcellular location">
    <subcellularLocation>
        <location evidence="1 7">Membrane</location>
        <topology evidence="1 7">Multi-pass membrane protein</topology>
    </subcellularLocation>
</comment>
<feature type="transmembrane region" description="Helical" evidence="9">
    <location>
        <begin position="467"/>
        <end position="490"/>
    </location>
</feature>
<keyword evidence="7" id="KW-0813">Transport</keyword>
<accession>A0A8B6HJU4</accession>
<protein>
    <submittedName>
        <fullName evidence="10">Solute carrier family 15 (Peptide/histidine transporter), member 3/4</fullName>
    </submittedName>
</protein>
<comment type="caution">
    <text evidence="10">The sequence shown here is derived from an EMBL/GenBank/DDBJ whole genome shotgun (WGS) entry which is preliminary data.</text>
</comment>
<feature type="transmembrane region" description="Helical" evidence="9">
    <location>
        <begin position="205"/>
        <end position="225"/>
    </location>
</feature>
<evidence type="ECO:0000256" key="3">
    <source>
        <dbReference type="ARBA" id="ARBA00022692"/>
    </source>
</evidence>
<feature type="transmembrane region" description="Helical" evidence="9">
    <location>
        <begin position="123"/>
        <end position="143"/>
    </location>
</feature>
<reference evidence="10" key="1">
    <citation type="submission" date="2018-11" db="EMBL/GenBank/DDBJ databases">
        <authorList>
            <person name="Alioto T."/>
            <person name="Alioto T."/>
        </authorList>
    </citation>
    <scope>NUCLEOTIDE SEQUENCE</scope>
</reference>
<evidence type="ECO:0000313" key="11">
    <source>
        <dbReference type="Proteomes" id="UP000596742"/>
    </source>
</evidence>
<dbReference type="AlphaFoldDB" id="A0A8B6HJU4"/>
<dbReference type="Gene3D" id="1.20.1250.20">
    <property type="entry name" value="MFS general substrate transporter like domains"/>
    <property type="match status" value="1"/>
</dbReference>
<keyword evidence="4" id="KW-0653">Protein transport</keyword>
<evidence type="ECO:0000256" key="2">
    <source>
        <dbReference type="ARBA" id="ARBA00005982"/>
    </source>
</evidence>
<comment type="similarity">
    <text evidence="2 7">Belongs to the major facilitator superfamily. Proton-dependent oligopeptide transporter (POT/PTR) (TC 2.A.17) family.</text>
</comment>
<evidence type="ECO:0000313" key="10">
    <source>
        <dbReference type="EMBL" id="VDI80090.1"/>
    </source>
</evidence>
<feature type="transmembrane region" description="Helical" evidence="9">
    <location>
        <begin position="299"/>
        <end position="319"/>
    </location>
</feature>
<evidence type="ECO:0000256" key="4">
    <source>
        <dbReference type="ARBA" id="ARBA00022856"/>
    </source>
</evidence>
<feature type="transmembrane region" description="Helical" evidence="9">
    <location>
        <begin position="340"/>
        <end position="362"/>
    </location>
</feature>
<feature type="transmembrane region" description="Helical" evidence="9">
    <location>
        <begin position="97"/>
        <end position="117"/>
    </location>
</feature>
<dbReference type="OrthoDB" id="8904098at2759"/>
<dbReference type="InterPro" id="IPR036259">
    <property type="entry name" value="MFS_trans_sf"/>
</dbReference>
<sequence length="547" mass="59712">MDNTSDKRRMSSTVQNNATEPLLSGTEDNGEANPNSTGYGSFGQRPYFTRNKLFIVGCILMTELCERLTYFSVTANLILFCTSTLDISSTGAARISLIFSGSVFIVPIFGGYVADAFVGKFNIILGCGLIYVIGLVLLPASAVDYKNNWFGLHNKISTETRRGLFLSSLVLIAIGTGGIKSNVGPFGAQQVENLGPKAVQSFFNWFYWFINVGAIIAYSGVAAVQQDVGFDVGFLIPLLSMIIALVIFVLNKSKYISSPVKGSVLKDTIGVCCATRCKGFDHAREDDGGPYSNEMVNGVIAVLRILPVFLLIIVYWAIYSQMGTTFFLQGERMDLKVGSGNVPVAVLNIFDTIIIIVLIPIMESLVYPFLTRINRSPSHLQRMGIGMIFAAMAMFVAGILEIYRKKDISIIGQKLAGNTFNASSISVFAQVPQFTLIGASEVFTSISGLEFAYSQAPVFMQGVCMGLFLATSGIGGYVAELILVIVDAVTGSKPPDSWFPDEINDGKTEYLFFLLGILMLINFVIFAIVAYFYKYRNRDNYEISVTA</sequence>
<evidence type="ECO:0000256" key="7">
    <source>
        <dbReference type="RuleBase" id="RU003755"/>
    </source>
</evidence>
<dbReference type="PROSITE" id="PS01023">
    <property type="entry name" value="PTR2_2"/>
    <property type="match status" value="1"/>
</dbReference>
<dbReference type="SUPFAM" id="SSF103473">
    <property type="entry name" value="MFS general substrate transporter"/>
    <property type="match status" value="1"/>
</dbReference>
<evidence type="ECO:0000256" key="5">
    <source>
        <dbReference type="ARBA" id="ARBA00022989"/>
    </source>
</evidence>
<gene>
    <name evidence="10" type="ORF">MGAL_10B011128</name>
</gene>
<dbReference type="GO" id="GO:0006857">
    <property type="term" value="P:oligopeptide transport"/>
    <property type="evidence" value="ECO:0007669"/>
    <property type="project" value="InterPro"/>
</dbReference>
<evidence type="ECO:0000256" key="6">
    <source>
        <dbReference type="ARBA" id="ARBA00023136"/>
    </source>
</evidence>